<dbReference type="FunFam" id="3.50.50.60:FF:000169">
    <property type="entry name" value="Flavin-containing monooxygenase"/>
    <property type="match status" value="1"/>
</dbReference>
<dbReference type="InterPro" id="IPR036188">
    <property type="entry name" value="FAD/NAD-bd_sf"/>
</dbReference>
<dbReference type="InterPro" id="IPR020946">
    <property type="entry name" value="Flavin_mOase-like"/>
</dbReference>
<evidence type="ECO:0000313" key="6">
    <source>
        <dbReference type="EMBL" id="PWA75247.1"/>
    </source>
</evidence>
<dbReference type="PANTHER" id="PTHR23023">
    <property type="entry name" value="DIMETHYLANILINE MONOOXYGENASE"/>
    <property type="match status" value="1"/>
</dbReference>
<evidence type="ECO:0000256" key="3">
    <source>
        <dbReference type="ARBA" id="ARBA00022827"/>
    </source>
</evidence>
<accession>A0A2U1NP01</accession>
<sequence>MIPQHSFSKDVRSCLLAYMPDSDNFFDELEKGSIKLKKSQSYSFYNKGILLDEENAQIEADVVIFATGYKGEEKLKHIFESSTFGEFIAGSPRIPLYRECVHPHIPQLAIIGFSESLSNIYISEMRAKWVAALLEGAFKVPSVDEMQKDIARWDKYMKESTGENHYRSSVGGLEIWYNDQLCKDMGMNRMRKTGLLANLLEPHGPMDYIQK</sequence>
<keyword evidence="7" id="KW-1185">Reference proteome</keyword>
<keyword evidence="3 5" id="KW-0274">FAD</keyword>
<evidence type="ECO:0000256" key="2">
    <source>
        <dbReference type="ARBA" id="ARBA00022630"/>
    </source>
</evidence>
<dbReference type="GO" id="GO:0004499">
    <property type="term" value="F:N,N-dimethylaniline monooxygenase activity"/>
    <property type="evidence" value="ECO:0007669"/>
    <property type="project" value="InterPro"/>
</dbReference>
<protein>
    <recommendedName>
        <fullName evidence="5">Flavin-containing monooxygenase</fullName>
        <ecNumber evidence="5">1.-.-.-</ecNumber>
    </recommendedName>
</protein>
<proteinExistence type="inferred from homology"/>
<evidence type="ECO:0000256" key="4">
    <source>
        <dbReference type="ARBA" id="ARBA00023002"/>
    </source>
</evidence>
<evidence type="ECO:0000256" key="5">
    <source>
        <dbReference type="RuleBase" id="RU361177"/>
    </source>
</evidence>
<dbReference type="STRING" id="35608.A0A2U1NP01"/>
<comment type="cofactor">
    <cofactor evidence="5">
        <name>FAD</name>
        <dbReference type="ChEBI" id="CHEBI:57692"/>
    </cofactor>
</comment>
<dbReference type="Gene3D" id="3.50.50.60">
    <property type="entry name" value="FAD/NAD(P)-binding domain"/>
    <property type="match status" value="1"/>
</dbReference>
<dbReference type="OrthoDB" id="66881at2759"/>
<comment type="caution">
    <text evidence="6">The sequence shown here is derived from an EMBL/GenBank/DDBJ whole genome shotgun (WGS) entry which is preliminary data.</text>
</comment>
<gene>
    <name evidence="6" type="ORF">CTI12_AA244780</name>
</gene>
<dbReference type="EMBL" id="PKPP01002442">
    <property type="protein sequence ID" value="PWA75247.1"/>
    <property type="molecule type" value="Genomic_DNA"/>
</dbReference>
<organism evidence="6 7">
    <name type="scientific">Artemisia annua</name>
    <name type="common">Sweet wormwood</name>
    <dbReference type="NCBI Taxonomy" id="35608"/>
    <lineage>
        <taxon>Eukaryota</taxon>
        <taxon>Viridiplantae</taxon>
        <taxon>Streptophyta</taxon>
        <taxon>Embryophyta</taxon>
        <taxon>Tracheophyta</taxon>
        <taxon>Spermatophyta</taxon>
        <taxon>Magnoliopsida</taxon>
        <taxon>eudicotyledons</taxon>
        <taxon>Gunneridae</taxon>
        <taxon>Pentapetalae</taxon>
        <taxon>asterids</taxon>
        <taxon>campanulids</taxon>
        <taxon>Asterales</taxon>
        <taxon>Asteraceae</taxon>
        <taxon>Asteroideae</taxon>
        <taxon>Anthemideae</taxon>
        <taxon>Artemisiinae</taxon>
        <taxon>Artemisia</taxon>
    </lineage>
</organism>
<evidence type="ECO:0000313" key="7">
    <source>
        <dbReference type="Proteomes" id="UP000245207"/>
    </source>
</evidence>
<dbReference type="AlphaFoldDB" id="A0A2U1NP01"/>
<dbReference type="GO" id="GO:0050661">
    <property type="term" value="F:NADP binding"/>
    <property type="evidence" value="ECO:0007669"/>
    <property type="project" value="InterPro"/>
</dbReference>
<dbReference type="Proteomes" id="UP000245207">
    <property type="component" value="Unassembled WGS sequence"/>
</dbReference>
<name>A0A2U1NP01_ARTAN</name>
<reference evidence="6 7" key="1">
    <citation type="journal article" date="2018" name="Mol. Plant">
        <title>The genome of Artemisia annua provides insight into the evolution of Asteraceae family and artemisinin biosynthesis.</title>
        <authorList>
            <person name="Shen Q."/>
            <person name="Zhang L."/>
            <person name="Liao Z."/>
            <person name="Wang S."/>
            <person name="Yan T."/>
            <person name="Shi P."/>
            <person name="Liu M."/>
            <person name="Fu X."/>
            <person name="Pan Q."/>
            <person name="Wang Y."/>
            <person name="Lv Z."/>
            <person name="Lu X."/>
            <person name="Zhang F."/>
            <person name="Jiang W."/>
            <person name="Ma Y."/>
            <person name="Chen M."/>
            <person name="Hao X."/>
            <person name="Li L."/>
            <person name="Tang Y."/>
            <person name="Lv G."/>
            <person name="Zhou Y."/>
            <person name="Sun X."/>
            <person name="Brodelius P.E."/>
            <person name="Rose J.K.C."/>
            <person name="Tang K."/>
        </authorList>
    </citation>
    <scope>NUCLEOTIDE SEQUENCE [LARGE SCALE GENOMIC DNA]</scope>
    <source>
        <strain evidence="7">cv. Huhao1</strain>
        <tissue evidence="6">Leaf</tissue>
    </source>
</reference>
<evidence type="ECO:0000256" key="1">
    <source>
        <dbReference type="ARBA" id="ARBA00009183"/>
    </source>
</evidence>
<dbReference type="GO" id="GO:0050660">
    <property type="term" value="F:flavin adenine dinucleotide binding"/>
    <property type="evidence" value="ECO:0007669"/>
    <property type="project" value="InterPro"/>
</dbReference>
<keyword evidence="2 5" id="KW-0285">Flavoprotein</keyword>
<dbReference type="Pfam" id="PF00743">
    <property type="entry name" value="FMO-like"/>
    <property type="match status" value="1"/>
</dbReference>
<keyword evidence="5 6" id="KW-0503">Monooxygenase</keyword>
<dbReference type="InterPro" id="IPR050346">
    <property type="entry name" value="FMO-like"/>
</dbReference>
<comment type="similarity">
    <text evidence="1 5">Belongs to the FMO family.</text>
</comment>
<dbReference type="SUPFAM" id="SSF51905">
    <property type="entry name" value="FAD/NAD(P)-binding domain"/>
    <property type="match status" value="1"/>
</dbReference>
<dbReference type="EC" id="1.-.-.-" evidence="5"/>
<keyword evidence="4 5" id="KW-0560">Oxidoreductase</keyword>